<dbReference type="EMBL" id="LR743591">
    <property type="protein sequence ID" value="CAA2618374.1"/>
    <property type="molecule type" value="Genomic_DNA"/>
</dbReference>
<protein>
    <submittedName>
        <fullName evidence="1">Uncharacterized protein</fullName>
    </submittedName>
</protein>
<name>A0A7I8IM98_SPIIN</name>
<reference evidence="1 3" key="1">
    <citation type="submission" date="2019-12" db="EMBL/GenBank/DDBJ databases">
        <authorList>
            <person name="Scholz U."/>
            <person name="Mascher M."/>
            <person name="Fiebig A."/>
        </authorList>
    </citation>
    <scope>NUCLEOTIDE SEQUENCE</scope>
</reference>
<sequence>MIINTGMILLQNNTVERHQRGAANGIAMAFMSLFEDGTRAAKRQTAPFLPDDQVIFFALNVVDLIGILLTCRPFLALRNEPSSS</sequence>
<proteinExistence type="predicted"/>
<dbReference type="Proteomes" id="UP001189122">
    <property type="component" value="Unassembled WGS sequence"/>
</dbReference>
<gene>
    <name evidence="1" type="ORF">SI7747_04004541</name>
    <name evidence="2" type="ORF">SI7747_UN022070</name>
</gene>
<dbReference type="EMBL" id="CACRZD030000004">
    <property type="protein sequence ID" value="CAA6658091.1"/>
    <property type="molecule type" value="Genomic_DNA"/>
</dbReference>
<accession>A0A7I8IM98</accession>
<evidence type="ECO:0000313" key="1">
    <source>
        <dbReference type="EMBL" id="CAA2618374.1"/>
    </source>
</evidence>
<dbReference type="AlphaFoldDB" id="A0A7I8IM98"/>
<organism evidence="1">
    <name type="scientific">Spirodela intermedia</name>
    <name type="common">Intermediate duckweed</name>
    <dbReference type="NCBI Taxonomy" id="51605"/>
    <lineage>
        <taxon>Eukaryota</taxon>
        <taxon>Viridiplantae</taxon>
        <taxon>Streptophyta</taxon>
        <taxon>Embryophyta</taxon>
        <taxon>Tracheophyta</taxon>
        <taxon>Spermatophyta</taxon>
        <taxon>Magnoliopsida</taxon>
        <taxon>Liliopsida</taxon>
        <taxon>Araceae</taxon>
        <taxon>Lemnoideae</taxon>
        <taxon>Spirodela</taxon>
    </lineage>
</organism>
<dbReference type="EMBL" id="CACRZD030000395">
    <property type="protein sequence ID" value="CAA6675728.1"/>
    <property type="molecule type" value="Genomic_DNA"/>
</dbReference>
<evidence type="ECO:0000313" key="2">
    <source>
        <dbReference type="EMBL" id="CAA6675728.1"/>
    </source>
</evidence>
<evidence type="ECO:0000313" key="3">
    <source>
        <dbReference type="Proteomes" id="UP001189122"/>
    </source>
</evidence>
<keyword evidence="3" id="KW-1185">Reference proteome</keyword>